<dbReference type="STRING" id="326424.FRAAL2615"/>
<dbReference type="HOGENOM" id="CLU_2154643_0_0_11"/>
<sequence length="111" mass="11699">MMMGAVAGAHLLARGDDGLLHPREPTTAGTEMADEATVVGAMQAALYACAALIRARETRIYNRTGAPLLGQHNTEILRDLLGLSDEAVKTLEANGVIGTEPRTGGRSRGMR</sequence>
<dbReference type="OrthoDB" id="4251672at2"/>
<gene>
    <name evidence="1" type="ordered locus">FRAAL2615</name>
</gene>
<dbReference type="AlphaFoldDB" id="Q0RMI9"/>
<dbReference type="InterPro" id="IPR023606">
    <property type="entry name" value="CoA-Trfase_III_dom_1_sf"/>
</dbReference>
<dbReference type="SUPFAM" id="SSF89796">
    <property type="entry name" value="CoA-transferase family III (CaiB/BaiF)"/>
    <property type="match status" value="1"/>
</dbReference>
<dbReference type="EMBL" id="CT573213">
    <property type="protein sequence ID" value="CAJ61262.1"/>
    <property type="molecule type" value="Genomic_DNA"/>
</dbReference>
<dbReference type="Proteomes" id="UP000000657">
    <property type="component" value="Chromosome"/>
</dbReference>
<name>Q0RMI9_FRAAA</name>
<reference evidence="1 2" key="1">
    <citation type="journal article" date="2007" name="Genome Res.">
        <title>Genome characteristics of facultatively symbiotic Frankia sp. strains reflect host range and host plant biogeography.</title>
        <authorList>
            <person name="Normand P."/>
            <person name="Lapierre P."/>
            <person name="Tisa L.S."/>
            <person name="Gogarten J.P."/>
            <person name="Alloisio N."/>
            <person name="Bagnarol E."/>
            <person name="Bassi C.A."/>
            <person name="Berry A.M."/>
            <person name="Bickhart D.M."/>
            <person name="Choisne N."/>
            <person name="Couloux A."/>
            <person name="Cournoyer B."/>
            <person name="Cruveiller S."/>
            <person name="Daubin V."/>
            <person name="Demange N."/>
            <person name="Francino M.P."/>
            <person name="Goltsman E."/>
            <person name="Huang Y."/>
            <person name="Kopp O.R."/>
            <person name="Labarre L."/>
            <person name="Lapidus A."/>
            <person name="Lavire C."/>
            <person name="Marechal J."/>
            <person name="Martinez M."/>
            <person name="Mastronunzio J.E."/>
            <person name="Mullin B.C."/>
            <person name="Niemann J."/>
            <person name="Pujic P."/>
            <person name="Rawnsley T."/>
            <person name="Rouy Z."/>
            <person name="Schenowitz C."/>
            <person name="Sellstedt A."/>
            <person name="Tavares F."/>
            <person name="Tomkins J.P."/>
            <person name="Vallenet D."/>
            <person name="Valverde C."/>
            <person name="Wall L.G."/>
            <person name="Wang Y."/>
            <person name="Medigue C."/>
            <person name="Benson D.R."/>
        </authorList>
    </citation>
    <scope>NUCLEOTIDE SEQUENCE [LARGE SCALE GENOMIC DNA]</scope>
    <source>
        <strain evidence="2">DSM 45986 / CECT 9034 / ACN14a</strain>
    </source>
</reference>
<evidence type="ECO:0000313" key="1">
    <source>
        <dbReference type="EMBL" id="CAJ61262.1"/>
    </source>
</evidence>
<protein>
    <submittedName>
        <fullName evidence="1">Uncharacterized protein</fullName>
    </submittedName>
</protein>
<dbReference type="KEGG" id="fal:FRAAL2615"/>
<accession>Q0RMI9</accession>
<organism evidence="1 2">
    <name type="scientific">Frankia alni (strain DSM 45986 / CECT 9034 / ACN14a)</name>
    <dbReference type="NCBI Taxonomy" id="326424"/>
    <lineage>
        <taxon>Bacteria</taxon>
        <taxon>Bacillati</taxon>
        <taxon>Actinomycetota</taxon>
        <taxon>Actinomycetes</taxon>
        <taxon>Frankiales</taxon>
        <taxon>Frankiaceae</taxon>
        <taxon>Frankia</taxon>
    </lineage>
</organism>
<keyword evidence="2" id="KW-1185">Reference proteome</keyword>
<proteinExistence type="predicted"/>
<evidence type="ECO:0000313" key="2">
    <source>
        <dbReference type="Proteomes" id="UP000000657"/>
    </source>
</evidence>
<dbReference type="Gene3D" id="3.40.50.10540">
    <property type="entry name" value="Crotonobetainyl-coa:carnitine coa-transferase, domain 1"/>
    <property type="match status" value="1"/>
</dbReference>